<name>A0A7Y0SJJ7_VIBPH</name>
<organism evidence="2 3">
    <name type="scientific">Vibrio parahaemolyticus</name>
    <dbReference type="NCBI Taxonomy" id="670"/>
    <lineage>
        <taxon>Bacteria</taxon>
        <taxon>Pseudomonadati</taxon>
        <taxon>Pseudomonadota</taxon>
        <taxon>Gammaproteobacteria</taxon>
        <taxon>Vibrionales</taxon>
        <taxon>Vibrionaceae</taxon>
        <taxon>Vibrio</taxon>
    </lineage>
</organism>
<feature type="transmembrane region" description="Helical" evidence="1">
    <location>
        <begin position="45"/>
        <end position="62"/>
    </location>
</feature>
<comment type="caution">
    <text evidence="2">The sequence shown here is derived from an EMBL/GenBank/DDBJ whole genome shotgun (WGS) entry which is preliminary data.</text>
</comment>
<protein>
    <submittedName>
        <fullName evidence="2">AEC family transporter</fullName>
    </submittedName>
</protein>
<dbReference type="EMBL" id="JABCLB010002093">
    <property type="protein sequence ID" value="NMU84739.1"/>
    <property type="molecule type" value="Genomic_DNA"/>
</dbReference>
<evidence type="ECO:0000313" key="2">
    <source>
        <dbReference type="EMBL" id="NMU84739.1"/>
    </source>
</evidence>
<sequence>MEAVLHQLQFSLSITGPICLMLVLGVLFKRFGLINDNFIEVGSKLVFQVTLPAMLFVSIVASEHDFSAASGFV</sequence>
<keyword evidence="1" id="KW-0472">Membrane</keyword>
<reference evidence="2 3" key="1">
    <citation type="submission" date="2020-04" db="EMBL/GenBank/DDBJ databases">
        <title>Whole-genome sequencing of Vibrio spp. from China reveals different genetic environments of blaCTX-M-14 among diverse lineages.</title>
        <authorList>
            <person name="Zheng Z."/>
            <person name="Ye L."/>
            <person name="Chen S."/>
        </authorList>
    </citation>
    <scope>NUCLEOTIDE SEQUENCE [LARGE SCALE GENOMIC DNA]</scope>
    <source>
        <strain evidence="2 3">Vb0551</strain>
    </source>
</reference>
<dbReference type="AlphaFoldDB" id="A0A7Y0SJJ7"/>
<feature type="non-terminal residue" evidence="2">
    <location>
        <position position="73"/>
    </location>
</feature>
<keyword evidence="1" id="KW-1133">Transmembrane helix</keyword>
<evidence type="ECO:0000313" key="3">
    <source>
        <dbReference type="Proteomes" id="UP000518904"/>
    </source>
</evidence>
<proteinExistence type="predicted"/>
<accession>A0A7Y0SJJ7</accession>
<keyword evidence="1" id="KW-0812">Transmembrane</keyword>
<dbReference type="Proteomes" id="UP000518904">
    <property type="component" value="Unassembled WGS sequence"/>
</dbReference>
<feature type="transmembrane region" description="Helical" evidence="1">
    <location>
        <begin position="12"/>
        <end position="33"/>
    </location>
</feature>
<evidence type="ECO:0000256" key="1">
    <source>
        <dbReference type="SAM" id="Phobius"/>
    </source>
</evidence>
<gene>
    <name evidence="2" type="ORF">HKB16_17900</name>
</gene>